<dbReference type="InterPro" id="IPR011335">
    <property type="entry name" value="Restrct_endonuc-II-like"/>
</dbReference>
<feature type="domain" description="YqaJ viral recombinase" evidence="1">
    <location>
        <begin position="12"/>
        <end position="152"/>
    </location>
</feature>
<protein>
    <submittedName>
        <fullName evidence="2">YqaJ viral recombinase family protein</fullName>
    </submittedName>
</protein>
<sequence>MLERQSNQGGADWLRERAGHATASCFADILATGRNGQPLKAREDYLMRLVVERITGEPVQTPSSYAMQWGTEAEPYARLAYEELTGAIVREVGFAKHPAHAWVGASSDGLVGAHGAIEIKCPHNSAIHLQTWETGMPEHHTPQVQGQIWVLGLDWVDFCSYDPRMQIGAEHLKLYRQRIERDEDYISKTLTPAVLAFLAEVESKVQMFLSFREAA</sequence>
<evidence type="ECO:0000313" key="3">
    <source>
        <dbReference type="Proteomes" id="UP000321323"/>
    </source>
</evidence>
<dbReference type="CDD" id="cd22343">
    <property type="entry name" value="PDDEXK_lambda_exonuclease-like"/>
    <property type="match status" value="1"/>
</dbReference>
<keyword evidence="3" id="KW-1185">Reference proteome</keyword>
<name>A0ABZ1USG5_9BURK</name>
<dbReference type="Pfam" id="PF09588">
    <property type="entry name" value="YqaJ"/>
    <property type="match status" value="1"/>
</dbReference>
<evidence type="ECO:0000313" key="2">
    <source>
        <dbReference type="EMBL" id="WUR15672.1"/>
    </source>
</evidence>
<reference evidence="2 3" key="1">
    <citation type="journal article" date="2019" name="Int. J. Syst. Evol. Microbiol.">
        <title>The Draft Whole-Genome Sequence of the Antibiotic Producer Empedobacter haloabium ATCC 31962 Provides Indications for Its Taxonomic Reclassification.</title>
        <authorList>
            <person name="Miess H."/>
            <person name="Arlt P."/>
            <person name="Apel A.K."/>
            <person name="Weber T."/>
            <person name="Nieselt K."/>
            <person name="Hanssen F."/>
            <person name="Czemmel S."/>
            <person name="Nahnsen S."/>
            <person name="Gross H."/>
        </authorList>
    </citation>
    <scope>NUCLEOTIDE SEQUENCE [LARGE SCALE GENOMIC DNA]</scope>
    <source>
        <strain evidence="2 3">ATCC 31962</strain>
    </source>
</reference>
<gene>
    <name evidence="2" type="ORF">E7V67_011385</name>
</gene>
<dbReference type="Gene3D" id="3.90.320.10">
    <property type="match status" value="1"/>
</dbReference>
<dbReference type="EMBL" id="CP136508">
    <property type="protein sequence ID" value="WUR15672.1"/>
    <property type="molecule type" value="Genomic_DNA"/>
</dbReference>
<dbReference type="InterPro" id="IPR051703">
    <property type="entry name" value="NF-kappa-B_Signaling_Reg"/>
</dbReference>
<proteinExistence type="predicted"/>
<dbReference type="InterPro" id="IPR011604">
    <property type="entry name" value="PDDEXK-like_dom_sf"/>
</dbReference>
<dbReference type="PANTHER" id="PTHR46609">
    <property type="entry name" value="EXONUCLEASE, PHAGE-TYPE/RECB, C-TERMINAL DOMAIN-CONTAINING PROTEIN"/>
    <property type="match status" value="1"/>
</dbReference>
<organism evidence="2 3">
    <name type="scientific">[Empedobacter] haloabium</name>
    <dbReference type="NCBI Taxonomy" id="592317"/>
    <lineage>
        <taxon>Bacteria</taxon>
        <taxon>Pseudomonadati</taxon>
        <taxon>Pseudomonadota</taxon>
        <taxon>Betaproteobacteria</taxon>
        <taxon>Burkholderiales</taxon>
        <taxon>Oxalobacteraceae</taxon>
        <taxon>Telluria group</taxon>
        <taxon>Telluria group incertae sedis</taxon>
    </lineage>
</organism>
<dbReference type="InterPro" id="IPR019080">
    <property type="entry name" value="YqaJ_viral_recombinase"/>
</dbReference>
<dbReference type="Proteomes" id="UP000321323">
    <property type="component" value="Chromosome"/>
</dbReference>
<evidence type="ECO:0000259" key="1">
    <source>
        <dbReference type="Pfam" id="PF09588"/>
    </source>
</evidence>
<dbReference type="SUPFAM" id="SSF52980">
    <property type="entry name" value="Restriction endonuclease-like"/>
    <property type="match status" value="1"/>
</dbReference>
<dbReference type="PANTHER" id="PTHR46609:SF6">
    <property type="entry name" value="EXONUCLEASE, PHAGE-TYPE_RECB, C-TERMINAL DOMAIN-CONTAINING PROTEIN-RELATED"/>
    <property type="match status" value="1"/>
</dbReference>
<accession>A0ABZ1USG5</accession>